<dbReference type="AlphaFoldDB" id="A0AAW0ED01"/>
<dbReference type="EMBL" id="JAWWNJ010000001">
    <property type="protein sequence ID" value="KAK7063517.1"/>
    <property type="molecule type" value="Genomic_DNA"/>
</dbReference>
<keyword evidence="2" id="KW-1185">Reference proteome</keyword>
<protein>
    <submittedName>
        <fullName evidence="1">Uncharacterized protein</fullName>
    </submittedName>
</protein>
<reference evidence="1 2" key="1">
    <citation type="journal article" date="2024" name="J Genomics">
        <title>Draft genome sequencing and assembly of Favolaschia claudopus CIRM-BRFM 2984 isolated from oak limbs.</title>
        <authorList>
            <person name="Navarro D."/>
            <person name="Drula E."/>
            <person name="Chaduli D."/>
            <person name="Cazenave R."/>
            <person name="Ahrendt S."/>
            <person name="Wang J."/>
            <person name="Lipzen A."/>
            <person name="Daum C."/>
            <person name="Barry K."/>
            <person name="Grigoriev I.V."/>
            <person name="Favel A."/>
            <person name="Rosso M.N."/>
            <person name="Martin F."/>
        </authorList>
    </citation>
    <scope>NUCLEOTIDE SEQUENCE [LARGE SCALE GENOMIC DNA]</scope>
    <source>
        <strain evidence="1 2">CIRM-BRFM 2984</strain>
    </source>
</reference>
<name>A0AAW0ED01_9AGAR</name>
<sequence>MPTLTFSGLLLVPTNAFFRRSTRICNPIVILDPGTRKGNTARAMVGALAVEEDIHVILPSDTCTLLVTATAAPPSNLDPSAKIQVPPRPTILGSLIRFVAAIVAPIAQLAPIGRVSLAPAKSRDAPPTIEAGRESGETRPHVAGITMLAAATPQFDLRNDCFDSKTVKLDDIGDTLHWSYIGRRAGFENRVERNLLQTWAEGPAFAQAERLNIASYG</sequence>
<evidence type="ECO:0000313" key="1">
    <source>
        <dbReference type="EMBL" id="KAK7063517.1"/>
    </source>
</evidence>
<organism evidence="1 2">
    <name type="scientific">Favolaschia claudopus</name>
    <dbReference type="NCBI Taxonomy" id="2862362"/>
    <lineage>
        <taxon>Eukaryota</taxon>
        <taxon>Fungi</taxon>
        <taxon>Dikarya</taxon>
        <taxon>Basidiomycota</taxon>
        <taxon>Agaricomycotina</taxon>
        <taxon>Agaricomycetes</taxon>
        <taxon>Agaricomycetidae</taxon>
        <taxon>Agaricales</taxon>
        <taxon>Marasmiineae</taxon>
        <taxon>Mycenaceae</taxon>
        <taxon>Favolaschia</taxon>
    </lineage>
</organism>
<accession>A0AAW0ED01</accession>
<dbReference type="Proteomes" id="UP001362999">
    <property type="component" value="Unassembled WGS sequence"/>
</dbReference>
<evidence type="ECO:0000313" key="2">
    <source>
        <dbReference type="Proteomes" id="UP001362999"/>
    </source>
</evidence>
<proteinExistence type="predicted"/>
<gene>
    <name evidence="1" type="ORF">R3P38DRAFT_3164518</name>
</gene>
<comment type="caution">
    <text evidence="1">The sequence shown here is derived from an EMBL/GenBank/DDBJ whole genome shotgun (WGS) entry which is preliminary data.</text>
</comment>